<comment type="caution">
    <text evidence="2">The sequence shown here is derived from an EMBL/GenBank/DDBJ whole genome shotgun (WGS) entry which is preliminary data.</text>
</comment>
<dbReference type="EMBL" id="UYJE01008691">
    <property type="protein sequence ID" value="VDI66268.1"/>
    <property type="molecule type" value="Genomic_DNA"/>
</dbReference>
<evidence type="ECO:0000313" key="3">
    <source>
        <dbReference type="Proteomes" id="UP000596742"/>
    </source>
</evidence>
<keyword evidence="1" id="KW-0732">Signal</keyword>
<accession>A0A8B6GM37</accession>
<evidence type="ECO:0000256" key="1">
    <source>
        <dbReference type="SAM" id="SignalP"/>
    </source>
</evidence>
<dbReference type="OrthoDB" id="6142878at2759"/>
<evidence type="ECO:0000313" key="2">
    <source>
        <dbReference type="EMBL" id="VDI66268.1"/>
    </source>
</evidence>
<dbReference type="AlphaFoldDB" id="A0A8B6GM37"/>
<organism evidence="2 3">
    <name type="scientific">Mytilus galloprovincialis</name>
    <name type="common">Mediterranean mussel</name>
    <dbReference type="NCBI Taxonomy" id="29158"/>
    <lineage>
        <taxon>Eukaryota</taxon>
        <taxon>Metazoa</taxon>
        <taxon>Spiralia</taxon>
        <taxon>Lophotrochozoa</taxon>
        <taxon>Mollusca</taxon>
        <taxon>Bivalvia</taxon>
        <taxon>Autobranchia</taxon>
        <taxon>Pteriomorphia</taxon>
        <taxon>Mytilida</taxon>
        <taxon>Mytiloidea</taxon>
        <taxon>Mytilidae</taxon>
        <taxon>Mytilinae</taxon>
        <taxon>Mytilus</taxon>
    </lineage>
</organism>
<dbReference type="Proteomes" id="UP000596742">
    <property type="component" value="Unassembled WGS sequence"/>
</dbReference>
<protein>
    <submittedName>
        <fullName evidence="2">Uncharacterized protein</fullName>
    </submittedName>
</protein>
<sequence>MSRIYLLIVLIVVASQVFETYGSGGGSCYAAPNFWGPECSSSTSIFGTHGLRIRYSMTINGNAGTLVCCEGYSAGDGRFHSMGCGHDSFSWTLEWGNNIATPKIKCKGTPFGATVSWSH</sequence>
<reference evidence="2" key="1">
    <citation type="submission" date="2018-11" db="EMBL/GenBank/DDBJ databases">
        <authorList>
            <person name="Alioto T."/>
            <person name="Alioto T."/>
        </authorList>
    </citation>
    <scope>NUCLEOTIDE SEQUENCE</scope>
</reference>
<keyword evidence="3" id="KW-1185">Reference proteome</keyword>
<feature type="signal peptide" evidence="1">
    <location>
        <begin position="1"/>
        <end position="22"/>
    </location>
</feature>
<gene>
    <name evidence="2" type="ORF">MGAL_10B052194</name>
</gene>
<feature type="chain" id="PRO_5032413399" evidence="1">
    <location>
        <begin position="23"/>
        <end position="119"/>
    </location>
</feature>
<name>A0A8B6GM37_MYTGA</name>
<proteinExistence type="predicted"/>